<comment type="caution">
    <text evidence="1">The sequence shown here is derived from an EMBL/GenBank/DDBJ whole genome shotgun (WGS) entry which is preliminary data.</text>
</comment>
<organism evidence="1 2">
    <name type="scientific">Candidatus Chisholmbacteria bacterium RIFCSPHIGHO2_01_FULL_49_18</name>
    <dbReference type="NCBI Taxonomy" id="1797590"/>
    <lineage>
        <taxon>Bacteria</taxon>
        <taxon>Candidatus Chisholmiibacteriota</taxon>
    </lineage>
</organism>
<evidence type="ECO:0000313" key="2">
    <source>
        <dbReference type="Proteomes" id="UP000179069"/>
    </source>
</evidence>
<evidence type="ECO:0000313" key="1">
    <source>
        <dbReference type="EMBL" id="OGY16537.1"/>
    </source>
</evidence>
<gene>
    <name evidence="1" type="ORF">A2785_03005</name>
</gene>
<dbReference type="Proteomes" id="UP000179069">
    <property type="component" value="Unassembled WGS sequence"/>
</dbReference>
<accession>A0A1G1VMS9</accession>
<sequence>MNRGGAETPSEERRLNLAEITSEASRLIGLFKETLRADPEFSKTLVDGYLSEEPDDRSNFGHEPIKITRGSFRYSIDYGAIKGHNGRLGQELVIIRELSGVKLQGDLTVMMDLRVEPDNSALIKFKRGKRDSHKIWDEEGLELHLSTPTAISQVEGFLVDFQQVI</sequence>
<protein>
    <submittedName>
        <fullName evidence="1">Uncharacterized protein</fullName>
    </submittedName>
</protein>
<reference evidence="1 2" key="1">
    <citation type="journal article" date="2016" name="Nat. Commun.">
        <title>Thousands of microbial genomes shed light on interconnected biogeochemical processes in an aquifer system.</title>
        <authorList>
            <person name="Anantharaman K."/>
            <person name="Brown C.T."/>
            <person name="Hug L.A."/>
            <person name="Sharon I."/>
            <person name="Castelle C.J."/>
            <person name="Probst A.J."/>
            <person name="Thomas B.C."/>
            <person name="Singh A."/>
            <person name="Wilkins M.J."/>
            <person name="Karaoz U."/>
            <person name="Brodie E.L."/>
            <person name="Williams K.H."/>
            <person name="Hubbard S.S."/>
            <person name="Banfield J.F."/>
        </authorList>
    </citation>
    <scope>NUCLEOTIDE SEQUENCE [LARGE SCALE GENOMIC DNA]</scope>
</reference>
<proteinExistence type="predicted"/>
<dbReference type="AlphaFoldDB" id="A0A1G1VMS9"/>
<name>A0A1G1VMS9_9BACT</name>
<dbReference type="EMBL" id="MHCI01000014">
    <property type="protein sequence ID" value="OGY16537.1"/>
    <property type="molecule type" value="Genomic_DNA"/>
</dbReference>